<evidence type="ECO:0000313" key="2">
    <source>
        <dbReference type="Proteomes" id="UP000239415"/>
    </source>
</evidence>
<evidence type="ECO:0000313" key="1">
    <source>
        <dbReference type="EMBL" id="PRX05992.1"/>
    </source>
</evidence>
<accession>A0A2T0JF06</accession>
<protein>
    <submittedName>
        <fullName evidence="1">Uncharacterized protein</fullName>
    </submittedName>
</protein>
<keyword evidence="2" id="KW-1185">Reference proteome</keyword>
<gene>
    <name evidence="1" type="ORF">CLV67_14416</name>
</gene>
<dbReference type="Proteomes" id="UP000239415">
    <property type="component" value="Unassembled WGS sequence"/>
</dbReference>
<reference evidence="1 2" key="1">
    <citation type="submission" date="2018-03" db="EMBL/GenBank/DDBJ databases">
        <title>Genomic Encyclopedia of Archaeal and Bacterial Type Strains, Phase II (KMG-II): from individual species to whole genera.</title>
        <authorList>
            <person name="Goeker M."/>
        </authorList>
    </citation>
    <scope>NUCLEOTIDE SEQUENCE [LARGE SCALE GENOMIC DNA]</scope>
    <source>
        <strain evidence="1 2">DSM 43146</strain>
    </source>
</reference>
<comment type="caution">
    <text evidence="1">The sequence shown here is derived from an EMBL/GenBank/DDBJ whole genome shotgun (WGS) entry which is preliminary data.</text>
</comment>
<name>A0A2T0JF06_9ACTN</name>
<dbReference type="AlphaFoldDB" id="A0A2T0JF06"/>
<organism evidence="1 2">
    <name type="scientific">Actinoplanes italicus</name>
    <dbReference type="NCBI Taxonomy" id="113567"/>
    <lineage>
        <taxon>Bacteria</taxon>
        <taxon>Bacillati</taxon>
        <taxon>Actinomycetota</taxon>
        <taxon>Actinomycetes</taxon>
        <taxon>Micromonosporales</taxon>
        <taxon>Micromonosporaceae</taxon>
        <taxon>Actinoplanes</taxon>
    </lineage>
</organism>
<dbReference type="EMBL" id="PVMZ01000044">
    <property type="protein sequence ID" value="PRX05992.1"/>
    <property type="molecule type" value="Genomic_DNA"/>
</dbReference>
<proteinExistence type="predicted"/>
<sequence>MDCVEWVIAPDGSPVALSGDTILRAWSPEELLEGQSDTPDLEIDLDAPINTMNVDRSGAVIVGTDHRLARLHLRRLPGRPTAG</sequence>